<feature type="region of interest" description="Disordered" evidence="1">
    <location>
        <begin position="764"/>
        <end position="788"/>
    </location>
</feature>
<dbReference type="InterPro" id="IPR029071">
    <property type="entry name" value="Ubiquitin-like_domsf"/>
</dbReference>
<feature type="domain" description="Ubiquitin-like" evidence="2">
    <location>
        <begin position="4"/>
        <end position="83"/>
    </location>
</feature>
<gene>
    <name evidence="3" type="ORF">BWQ96_08097</name>
</gene>
<sequence>MPVINVTVRTPFAGDTNLTIPTDATVEELILRVARLASPGSQQPPEPRCIVYSGRVLDDSQTLSQAGIPDNAVLHFMRRPRRSAQQQRNHQHPDHANWSGSETDSPHDHAHEHDHVHEHVHTNVLISHVAFNHRRPQFTDIREMLVSVLHALGFSTNAVNSAASAAAALIVSFDSPLERGHPSRSVLESTWTTLRNVQQQVSSNTINTRINQTHAPASIVNNRTSSTIHPSSLPASTVHPSTSQQSARSPSVQSTPTEPRSSQDLDTISETRQLSSDPPLPGTQSNGTTEQPTPSLPPLSLLPENPPQESADQTDRLASASAADRLMPALADIITRLEPLIRNAPSLVRVAQGERLEDVSQLTQLMGGTAGAMTAVAMLLSTVLPAPNERENDSDASMGFGHNNRPDQRRDSSGPPPSRPDGQGTSASNRTSSMNRGYESGNDDRSSRNTAPSSSQAQQEQQRRSPAAAHRSETEGLRDMAFRDPHAAMHFAEITSGEDRDEENEQYQVYREKNADFVVRLVSYYYWSLTGVDVPMDSCPNELGVTATTVLDELYGNGGLEEPLNPFLRILYFMMEFITPRQFHDVCRGNFLPLAEMRDELWEIIMEELVEVSEEYVELDDFQTYFVAFVSDKLHTLIHVFDALNRGNEDLRGLPMMSDFCLRTMNVVHRQVVVLVDILSGDLGEEEYAARLCEWFTNAFASIAFSLGREMGLEWEPLVNIFRRVMNEIGISVVGRQFSVVFPLILNLFLERAKTAYDRLASASRREGVRGSDNEEHGGSDSEDVDFADFDHSDCGPGCLVRQAELRETRANQTSDLRDAAGNHSDSDDGIPDLISSSDESSEEEASSYSQSPAIPIPNSEHPANQRGVNAPITDRMEVDPDVELDERDFDDIAEELTRELGPGVEPRAPTPEYTDAEFDELASELEKEARSLPNNSHSNEPVAARPQQPPGTKKVPSTTRASSSSIRSQARVGFPAAQPVSLRSSALGHASFSSTAVPFARRSTNDRRLSSSQSSDEFGVLGSSEAKVWRNIVRNDETRIAGSRYKPLSRGYRFDVEPPQKLDRKKAVELVGQSVDAAATKVPITPSEKKEIQRILQENSHECLEHVESEVRSRLLEDEDFDSDVYPSATSRFLAWADMPE</sequence>
<reference evidence="3 4" key="1">
    <citation type="journal article" date="2018" name="Mol. Biol. Evol.">
        <title>Analysis of the draft genome of the red seaweed Gracilariopsis chorda provides insights into genome size evolution in Rhodophyta.</title>
        <authorList>
            <person name="Lee J."/>
            <person name="Yang E.C."/>
            <person name="Graf L."/>
            <person name="Yang J.H."/>
            <person name="Qiu H."/>
            <person name="Zel Zion U."/>
            <person name="Chan C.X."/>
            <person name="Stephens T.G."/>
            <person name="Weber A.P.M."/>
            <person name="Boo G.H."/>
            <person name="Boo S.M."/>
            <person name="Kim K.M."/>
            <person name="Shin Y."/>
            <person name="Jung M."/>
            <person name="Lee S.J."/>
            <person name="Yim H.S."/>
            <person name="Lee J.H."/>
            <person name="Bhattacharya D."/>
            <person name="Yoon H.S."/>
        </authorList>
    </citation>
    <scope>NUCLEOTIDE SEQUENCE [LARGE SCALE GENOMIC DNA]</scope>
    <source>
        <strain evidence="3 4">SKKU-2015</strain>
        <tissue evidence="3">Whole body</tissue>
    </source>
</reference>
<keyword evidence="4" id="KW-1185">Reference proteome</keyword>
<accession>A0A2V3IJC1</accession>
<dbReference type="Gene3D" id="3.10.20.90">
    <property type="entry name" value="Phosphatidylinositol 3-kinase Catalytic Subunit, Chain A, domain 1"/>
    <property type="match status" value="1"/>
</dbReference>
<name>A0A2V3IJC1_9FLOR</name>
<feature type="compositionally biased region" description="Polar residues" evidence="1">
    <location>
        <begin position="223"/>
        <end position="287"/>
    </location>
</feature>
<feature type="compositionally biased region" description="Acidic residues" evidence="1">
    <location>
        <begin position="880"/>
        <end position="895"/>
    </location>
</feature>
<feature type="region of interest" description="Disordered" evidence="1">
    <location>
        <begin position="223"/>
        <end position="318"/>
    </location>
</feature>
<dbReference type="OrthoDB" id="9450922at2759"/>
<dbReference type="InterPro" id="IPR000626">
    <property type="entry name" value="Ubiquitin-like_dom"/>
</dbReference>
<feature type="compositionally biased region" description="Basic and acidic residues" evidence="1">
    <location>
        <begin position="764"/>
        <end position="780"/>
    </location>
</feature>
<evidence type="ECO:0000313" key="3">
    <source>
        <dbReference type="EMBL" id="PXF42177.1"/>
    </source>
</evidence>
<dbReference type="EMBL" id="NBIV01000174">
    <property type="protein sequence ID" value="PXF42177.1"/>
    <property type="molecule type" value="Genomic_DNA"/>
</dbReference>
<dbReference type="PROSITE" id="PS50053">
    <property type="entry name" value="UBIQUITIN_2"/>
    <property type="match status" value="1"/>
</dbReference>
<organism evidence="3 4">
    <name type="scientific">Gracilariopsis chorda</name>
    <dbReference type="NCBI Taxonomy" id="448386"/>
    <lineage>
        <taxon>Eukaryota</taxon>
        <taxon>Rhodophyta</taxon>
        <taxon>Florideophyceae</taxon>
        <taxon>Rhodymeniophycidae</taxon>
        <taxon>Gracilariales</taxon>
        <taxon>Gracilariaceae</taxon>
        <taxon>Gracilariopsis</taxon>
    </lineage>
</organism>
<feature type="compositionally biased region" description="Polar residues" evidence="1">
    <location>
        <begin position="425"/>
        <end position="435"/>
    </location>
</feature>
<protein>
    <recommendedName>
        <fullName evidence="2">Ubiquitin-like domain-containing protein</fullName>
    </recommendedName>
</protein>
<feature type="compositionally biased region" description="Low complexity" evidence="1">
    <location>
        <begin position="288"/>
        <end position="310"/>
    </location>
</feature>
<feature type="compositionally biased region" description="Low complexity" evidence="1">
    <location>
        <begin position="958"/>
        <end position="972"/>
    </location>
</feature>
<dbReference type="Pfam" id="PF00240">
    <property type="entry name" value="ubiquitin"/>
    <property type="match status" value="1"/>
</dbReference>
<feature type="compositionally biased region" description="Low complexity" evidence="1">
    <location>
        <begin position="451"/>
        <end position="469"/>
    </location>
</feature>
<feature type="compositionally biased region" description="Basic and acidic residues" evidence="1">
    <location>
        <begin position="813"/>
        <end position="827"/>
    </location>
</feature>
<evidence type="ECO:0000256" key="1">
    <source>
        <dbReference type="SAM" id="MobiDB-lite"/>
    </source>
</evidence>
<proteinExistence type="predicted"/>
<feature type="compositionally biased region" description="Basic and acidic residues" evidence="1">
    <location>
        <begin position="104"/>
        <end position="115"/>
    </location>
</feature>
<evidence type="ECO:0000313" key="4">
    <source>
        <dbReference type="Proteomes" id="UP000247409"/>
    </source>
</evidence>
<evidence type="ECO:0000259" key="2">
    <source>
        <dbReference type="PROSITE" id="PS50053"/>
    </source>
</evidence>
<feature type="compositionally biased region" description="Acidic residues" evidence="1">
    <location>
        <begin position="915"/>
        <end position="924"/>
    </location>
</feature>
<dbReference type="SMART" id="SM00213">
    <property type="entry name" value="UBQ"/>
    <property type="match status" value="1"/>
</dbReference>
<dbReference type="AlphaFoldDB" id="A0A2V3IJC1"/>
<feature type="region of interest" description="Disordered" evidence="1">
    <location>
        <begin position="387"/>
        <end position="476"/>
    </location>
</feature>
<dbReference type="SUPFAM" id="SSF54236">
    <property type="entry name" value="Ubiquitin-like"/>
    <property type="match status" value="1"/>
</dbReference>
<dbReference type="Proteomes" id="UP000247409">
    <property type="component" value="Unassembled WGS sequence"/>
</dbReference>
<feature type="region of interest" description="Disordered" evidence="1">
    <location>
        <begin position="813"/>
        <end position="1021"/>
    </location>
</feature>
<feature type="region of interest" description="Disordered" evidence="1">
    <location>
        <begin position="81"/>
        <end position="115"/>
    </location>
</feature>
<comment type="caution">
    <text evidence="3">The sequence shown here is derived from an EMBL/GenBank/DDBJ whole genome shotgun (WGS) entry which is preliminary data.</text>
</comment>